<organism evidence="8 9">
    <name type="scientific">Acetonema longum DSM 6540</name>
    <dbReference type="NCBI Taxonomy" id="1009370"/>
    <lineage>
        <taxon>Bacteria</taxon>
        <taxon>Bacillati</taxon>
        <taxon>Bacillota</taxon>
        <taxon>Negativicutes</taxon>
        <taxon>Acetonemataceae</taxon>
        <taxon>Acetonema</taxon>
    </lineage>
</organism>
<dbReference type="Pfam" id="PF09335">
    <property type="entry name" value="VTT_dom"/>
    <property type="match status" value="1"/>
</dbReference>
<name>F7NLC5_9FIRM</name>
<dbReference type="PANTHER" id="PTHR12677">
    <property type="entry name" value="GOLGI APPARATUS MEMBRANE PROTEIN TVP38-RELATED"/>
    <property type="match status" value="1"/>
</dbReference>
<sequence>MNTRAARGLYALKLGLLLLAITACYYVPCINEFITTGTAFLHQKDFSGLKQFILSYGVWAPVTSIALMTLQSLVPLVPGLIITIANAWIFGWQYGSLYSWIGALIGAFLDFGLARWYGRPLVECTVSRRHLDMVDQFFKKYGILAVFITRLIPIIPFKVVSYGVGLTAISWCQYLIATGIGQTPAIVLYSVLSQDLARNYRLAAVVTVLLLAVGWGAYYGRERLAQIFFYNDKN</sequence>
<protein>
    <recommendedName>
        <fullName evidence="6">TVP38/TMEM64 family membrane protein</fullName>
    </recommendedName>
</protein>
<dbReference type="STRING" id="1009370.ALO_14487"/>
<dbReference type="InterPro" id="IPR032816">
    <property type="entry name" value="VTT_dom"/>
</dbReference>
<evidence type="ECO:0000259" key="7">
    <source>
        <dbReference type="Pfam" id="PF09335"/>
    </source>
</evidence>
<dbReference type="Proteomes" id="UP000003240">
    <property type="component" value="Unassembled WGS sequence"/>
</dbReference>
<feature type="domain" description="VTT" evidence="7">
    <location>
        <begin position="77"/>
        <end position="193"/>
    </location>
</feature>
<feature type="transmembrane region" description="Helical" evidence="6">
    <location>
        <begin position="138"/>
        <end position="156"/>
    </location>
</feature>
<feature type="transmembrane region" description="Helical" evidence="6">
    <location>
        <begin position="9"/>
        <end position="28"/>
    </location>
</feature>
<dbReference type="EMBL" id="AFGF01000126">
    <property type="protein sequence ID" value="EGO63230.1"/>
    <property type="molecule type" value="Genomic_DNA"/>
</dbReference>
<dbReference type="PROSITE" id="PS51257">
    <property type="entry name" value="PROKAR_LIPOPROTEIN"/>
    <property type="match status" value="1"/>
</dbReference>
<accession>F7NLC5</accession>
<dbReference type="GO" id="GO:0005886">
    <property type="term" value="C:plasma membrane"/>
    <property type="evidence" value="ECO:0007669"/>
    <property type="project" value="UniProtKB-SubCell"/>
</dbReference>
<feature type="transmembrane region" description="Helical" evidence="6">
    <location>
        <begin position="199"/>
        <end position="218"/>
    </location>
</feature>
<gene>
    <name evidence="8" type="ORF">ALO_14487</name>
</gene>
<comment type="caution">
    <text evidence="8">The sequence shown here is derived from an EMBL/GenBank/DDBJ whole genome shotgun (WGS) entry which is preliminary data.</text>
</comment>
<evidence type="ECO:0000256" key="2">
    <source>
        <dbReference type="ARBA" id="ARBA00022475"/>
    </source>
</evidence>
<keyword evidence="5 6" id="KW-0472">Membrane</keyword>
<evidence type="ECO:0000313" key="9">
    <source>
        <dbReference type="Proteomes" id="UP000003240"/>
    </source>
</evidence>
<keyword evidence="2 6" id="KW-1003">Cell membrane</keyword>
<feature type="transmembrane region" description="Helical" evidence="6">
    <location>
        <begin position="97"/>
        <end position="117"/>
    </location>
</feature>
<evidence type="ECO:0000256" key="4">
    <source>
        <dbReference type="ARBA" id="ARBA00022989"/>
    </source>
</evidence>
<keyword evidence="9" id="KW-1185">Reference proteome</keyword>
<dbReference type="InterPro" id="IPR015414">
    <property type="entry name" value="TMEM64"/>
</dbReference>
<dbReference type="RefSeq" id="WP_004573471.1">
    <property type="nucleotide sequence ID" value="NZ_AFGF01000126.1"/>
</dbReference>
<reference evidence="8 9" key="1">
    <citation type="journal article" date="2011" name="EMBO J.">
        <title>Structural diversity of bacterial flagellar motors.</title>
        <authorList>
            <person name="Chen S."/>
            <person name="Beeby M."/>
            <person name="Murphy G.E."/>
            <person name="Leadbetter J.R."/>
            <person name="Hendrixson D.R."/>
            <person name="Briegel A."/>
            <person name="Li Z."/>
            <person name="Shi J."/>
            <person name="Tocheva E.I."/>
            <person name="Muller A."/>
            <person name="Dobro M.J."/>
            <person name="Jensen G.J."/>
        </authorList>
    </citation>
    <scope>NUCLEOTIDE SEQUENCE [LARGE SCALE GENOMIC DNA]</scope>
    <source>
        <strain evidence="8 9">DSM 6540</strain>
    </source>
</reference>
<dbReference type="OrthoDB" id="9812980at2"/>
<keyword evidence="4 6" id="KW-1133">Transmembrane helix</keyword>
<keyword evidence="3 6" id="KW-0812">Transmembrane</keyword>
<feature type="transmembrane region" description="Helical" evidence="6">
    <location>
        <begin position="73"/>
        <end position="91"/>
    </location>
</feature>
<dbReference type="PANTHER" id="PTHR12677:SF59">
    <property type="entry name" value="GOLGI APPARATUS MEMBRANE PROTEIN TVP38-RELATED"/>
    <property type="match status" value="1"/>
</dbReference>
<comment type="similarity">
    <text evidence="6">Belongs to the TVP38/TMEM64 family.</text>
</comment>
<evidence type="ECO:0000256" key="5">
    <source>
        <dbReference type="ARBA" id="ARBA00023136"/>
    </source>
</evidence>
<evidence type="ECO:0000256" key="1">
    <source>
        <dbReference type="ARBA" id="ARBA00004651"/>
    </source>
</evidence>
<evidence type="ECO:0000256" key="3">
    <source>
        <dbReference type="ARBA" id="ARBA00022692"/>
    </source>
</evidence>
<dbReference type="eggNOG" id="COG0398">
    <property type="taxonomic scope" value="Bacteria"/>
</dbReference>
<dbReference type="AlphaFoldDB" id="F7NLC5"/>
<feature type="transmembrane region" description="Helical" evidence="6">
    <location>
        <begin position="168"/>
        <end position="192"/>
    </location>
</feature>
<evidence type="ECO:0000256" key="6">
    <source>
        <dbReference type="RuleBase" id="RU366058"/>
    </source>
</evidence>
<evidence type="ECO:0000313" key="8">
    <source>
        <dbReference type="EMBL" id="EGO63230.1"/>
    </source>
</evidence>
<comment type="subcellular location">
    <subcellularLocation>
        <location evidence="1 6">Cell membrane</location>
        <topology evidence="1 6">Multi-pass membrane protein</topology>
    </subcellularLocation>
</comment>
<proteinExistence type="inferred from homology"/>